<sequence length="457" mass="48933">MGSQLLPVAYSFRIPSLHDSTPLDCRIHHPASLVDLDLDSGTEWTRKVAILAHPYAVLGGGFDDPIVENVGAELLVQGYVVGTFNFRGAHNSSGRTSWTGKPELADYMSFAGALVCYMHALKPPGPSSTPVSQKQDVSGPPIHIVFGGYSYGSLIVTRLPPIDSLLAPFQSTPTSQAASIIHQLASSLAARTTEELVEQHEASKKQQYLSPTNPRSTFEIRRKSPVTIGGYESDAAATAGGGKRKNQDAGANGRRSLSLDLRRPQSWGKELRSSFQAPRHHRQHEDTATPDKDDEAPPPPLPASGRLAISPAYLLISPLLPPLSFLIAPSLALSSLSLSLSLFSSSSPSSRSPSSNPLTTHPALVLFGASDGFTGSKRLRAWCGKLSTESEAEADQQQAQIDEPAAPAAPAAPPRKHSRFAWHEVEGAGHFWLEIGAMAELRGRVKTWAESLGNQSP</sequence>
<keyword evidence="3" id="KW-1185">Reference proteome</keyword>
<reference evidence="2 3" key="1">
    <citation type="journal article" date="2022" name="G3 (Bethesda)">
        <title>Enemy or ally: a genomic approach to elucidate the lifestyle of Phyllosticta citrichinaensis.</title>
        <authorList>
            <person name="Buijs V.A."/>
            <person name="Groenewald J.Z."/>
            <person name="Haridas S."/>
            <person name="LaButti K.M."/>
            <person name="Lipzen A."/>
            <person name="Martin F.M."/>
            <person name="Barry K."/>
            <person name="Grigoriev I.V."/>
            <person name="Crous P.W."/>
            <person name="Seidl M.F."/>
        </authorList>
    </citation>
    <scope>NUCLEOTIDE SEQUENCE [LARGE SCALE GENOMIC DNA]</scope>
    <source>
        <strain evidence="2 3">CBS 129764</strain>
    </source>
</reference>
<dbReference type="EMBL" id="JBBWUH010000003">
    <property type="protein sequence ID" value="KAK8173957.1"/>
    <property type="molecule type" value="Genomic_DNA"/>
</dbReference>
<dbReference type="PANTHER" id="PTHR42103">
    <property type="entry name" value="ALPHA/BETA-HYDROLASES SUPERFAMILY PROTEIN"/>
    <property type="match status" value="1"/>
</dbReference>
<comment type="caution">
    <text evidence="2">The sequence shown here is derived from an EMBL/GenBank/DDBJ whole genome shotgun (WGS) entry which is preliminary data.</text>
</comment>
<feature type="region of interest" description="Disordered" evidence="1">
    <location>
        <begin position="390"/>
        <end position="416"/>
    </location>
</feature>
<gene>
    <name evidence="2" type="ORF">IWX90DRAFT_159191</name>
</gene>
<proteinExistence type="predicted"/>
<feature type="compositionally biased region" description="Low complexity" evidence="1">
    <location>
        <begin position="395"/>
        <end position="409"/>
    </location>
</feature>
<evidence type="ECO:0000313" key="3">
    <source>
        <dbReference type="Proteomes" id="UP001456524"/>
    </source>
</evidence>
<evidence type="ECO:0000256" key="1">
    <source>
        <dbReference type="SAM" id="MobiDB-lite"/>
    </source>
</evidence>
<name>A0ABR1Y0H0_9PEZI</name>
<dbReference type="Proteomes" id="UP001456524">
    <property type="component" value="Unassembled WGS sequence"/>
</dbReference>
<evidence type="ECO:0000313" key="2">
    <source>
        <dbReference type="EMBL" id="KAK8173957.1"/>
    </source>
</evidence>
<accession>A0ABR1Y0H0</accession>
<feature type="compositionally biased region" description="Basic and acidic residues" evidence="1">
    <location>
        <begin position="195"/>
        <end position="204"/>
    </location>
</feature>
<protein>
    <submittedName>
        <fullName evidence="2">Uncharacterized protein</fullName>
    </submittedName>
</protein>
<feature type="compositionally biased region" description="Polar residues" evidence="1">
    <location>
        <begin position="205"/>
        <end position="216"/>
    </location>
</feature>
<feature type="region of interest" description="Disordered" evidence="1">
    <location>
        <begin position="195"/>
        <end position="304"/>
    </location>
</feature>
<dbReference type="Gene3D" id="3.40.50.1820">
    <property type="entry name" value="alpha/beta hydrolase"/>
    <property type="match status" value="1"/>
</dbReference>
<dbReference type="SUPFAM" id="SSF53474">
    <property type="entry name" value="alpha/beta-Hydrolases"/>
    <property type="match status" value="1"/>
</dbReference>
<dbReference type="InterPro" id="IPR029058">
    <property type="entry name" value="AB_hydrolase_fold"/>
</dbReference>
<organism evidence="2 3">
    <name type="scientific">Phyllosticta citrichinensis</name>
    <dbReference type="NCBI Taxonomy" id="1130410"/>
    <lineage>
        <taxon>Eukaryota</taxon>
        <taxon>Fungi</taxon>
        <taxon>Dikarya</taxon>
        <taxon>Ascomycota</taxon>
        <taxon>Pezizomycotina</taxon>
        <taxon>Dothideomycetes</taxon>
        <taxon>Dothideomycetes incertae sedis</taxon>
        <taxon>Botryosphaeriales</taxon>
        <taxon>Phyllostictaceae</taxon>
        <taxon>Phyllosticta</taxon>
    </lineage>
</organism>
<dbReference type="PANTHER" id="PTHR42103:SF2">
    <property type="entry name" value="AB HYDROLASE-1 DOMAIN-CONTAINING PROTEIN"/>
    <property type="match status" value="1"/>
</dbReference>